<dbReference type="Pfam" id="PF13464">
    <property type="entry name" value="RodZ_C"/>
    <property type="match status" value="1"/>
</dbReference>
<feature type="transmembrane region" description="Helical" evidence="2">
    <location>
        <begin position="140"/>
        <end position="158"/>
    </location>
</feature>
<proteinExistence type="predicted"/>
<dbReference type="InterPro" id="IPR025194">
    <property type="entry name" value="RodZ-like_C"/>
</dbReference>
<organism evidence="4 5">
    <name type="scientific">Sulfuritalea hydrogenivorans sk43H</name>
    <dbReference type="NCBI Taxonomy" id="1223802"/>
    <lineage>
        <taxon>Bacteria</taxon>
        <taxon>Pseudomonadati</taxon>
        <taxon>Pseudomonadota</taxon>
        <taxon>Betaproteobacteria</taxon>
        <taxon>Nitrosomonadales</taxon>
        <taxon>Sterolibacteriaceae</taxon>
        <taxon>Sulfuritalea</taxon>
    </lineage>
</organism>
<sequence>MTETQATESLDTEAVEGVSADDVPAEVTEVVAPTESETPGAVLRRAREARGQSIPDVVQVIRFSARQIEALERDDYASLPGSTAVRGLVRNYAKFLKLDAAPLLVQLEPAVPVPEADVRPPTNMGEAEQPTLVERVPPRFIVAGGVALLLALGGYWLATLPADGGLSSFLRGMSGGPAAVRSGSVAVPVVAPVVQPAPAVVAESAPVAENAASAPPPFAGLRVEFDDHSWIEIRDATQKVVFVGEYPAGTRQNVEGKAPFQVWVGRASGVRMFMGERSIDLKPHTREEVARFTVE</sequence>
<dbReference type="GO" id="GO:0003677">
    <property type="term" value="F:DNA binding"/>
    <property type="evidence" value="ECO:0007669"/>
    <property type="project" value="InterPro"/>
</dbReference>
<accession>W0SCC9</accession>
<evidence type="ECO:0000313" key="5">
    <source>
        <dbReference type="Proteomes" id="UP000031637"/>
    </source>
</evidence>
<dbReference type="InterPro" id="IPR050400">
    <property type="entry name" value="Bact_Cytoskel_RodZ"/>
</dbReference>
<dbReference type="Gene3D" id="1.10.260.40">
    <property type="entry name" value="lambda repressor-like DNA-binding domains"/>
    <property type="match status" value="1"/>
</dbReference>
<dbReference type="KEGG" id="shd:SUTH_01058"/>
<feature type="region of interest" description="Disordered" evidence="1">
    <location>
        <begin position="1"/>
        <end position="39"/>
    </location>
</feature>
<dbReference type="PANTHER" id="PTHR34475:SF1">
    <property type="entry name" value="CYTOSKELETON PROTEIN RODZ"/>
    <property type="match status" value="1"/>
</dbReference>
<dbReference type="STRING" id="1223802.SUTH_01058"/>
<keyword evidence="2" id="KW-1133">Transmembrane helix</keyword>
<evidence type="ECO:0000259" key="3">
    <source>
        <dbReference type="Pfam" id="PF13464"/>
    </source>
</evidence>
<dbReference type="OrthoDB" id="8561330at2"/>
<name>W0SCC9_9PROT</name>
<protein>
    <recommendedName>
        <fullName evidence="3">Cytoskeleton protein RodZ-like C-terminal domain-containing protein</fullName>
    </recommendedName>
</protein>
<dbReference type="InterPro" id="IPR010982">
    <property type="entry name" value="Lambda_DNA-bd_dom_sf"/>
</dbReference>
<keyword evidence="5" id="KW-1185">Reference proteome</keyword>
<evidence type="ECO:0000313" key="4">
    <source>
        <dbReference type="EMBL" id="BAO28859.1"/>
    </source>
</evidence>
<feature type="domain" description="Cytoskeleton protein RodZ-like C-terminal" evidence="3">
    <location>
        <begin position="223"/>
        <end position="293"/>
    </location>
</feature>
<dbReference type="PANTHER" id="PTHR34475">
    <property type="match status" value="1"/>
</dbReference>
<keyword evidence="2" id="KW-0472">Membrane</keyword>
<dbReference type="EMBL" id="AP012547">
    <property type="protein sequence ID" value="BAO28859.1"/>
    <property type="molecule type" value="Genomic_DNA"/>
</dbReference>
<gene>
    <name evidence="4" type="ORF">SUTH_01058</name>
</gene>
<dbReference type="AlphaFoldDB" id="W0SCC9"/>
<keyword evidence="2" id="KW-0812">Transmembrane</keyword>
<dbReference type="RefSeq" id="WP_041097614.1">
    <property type="nucleotide sequence ID" value="NZ_AP012547.1"/>
</dbReference>
<evidence type="ECO:0000256" key="2">
    <source>
        <dbReference type="SAM" id="Phobius"/>
    </source>
</evidence>
<dbReference type="Proteomes" id="UP000031637">
    <property type="component" value="Chromosome"/>
</dbReference>
<reference evidence="4 5" key="1">
    <citation type="journal article" date="2014" name="Syst. Appl. Microbiol.">
        <title>Complete genomes of freshwater sulfur oxidizers Sulfuricella denitrificans skB26 and Sulfuritalea hydrogenivorans sk43H: genetic insights into the sulfur oxidation pathway of betaproteobacteria.</title>
        <authorList>
            <person name="Watanabe T."/>
            <person name="Kojima H."/>
            <person name="Fukui M."/>
        </authorList>
    </citation>
    <scope>NUCLEOTIDE SEQUENCE [LARGE SCALE GENOMIC DNA]</scope>
    <source>
        <strain evidence="4">DSM22779</strain>
    </source>
</reference>
<dbReference type="HOGENOM" id="CLU_047530_3_0_4"/>
<evidence type="ECO:0000256" key="1">
    <source>
        <dbReference type="SAM" id="MobiDB-lite"/>
    </source>
</evidence>
<dbReference type="Pfam" id="PF13413">
    <property type="entry name" value="HTH_25"/>
    <property type="match status" value="1"/>
</dbReference>